<keyword evidence="3" id="KW-1185">Reference proteome</keyword>
<evidence type="ECO:0000256" key="1">
    <source>
        <dbReference type="SAM" id="Phobius"/>
    </source>
</evidence>
<keyword evidence="1" id="KW-1133">Transmembrane helix</keyword>
<name>A0A7D5VC63_9NEIS</name>
<evidence type="ECO:0000313" key="3">
    <source>
        <dbReference type="Proteomes" id="UP000510822"/>
    </source>
</evidence>
<protein>
    <submittedName>
        <fullName evidence="2">Uncharacterized protein</fullName>
    </submittedName>
</protein>
<keyword evidence="1" id="KW-0812">Transmembrane</keyword>
<keyword evidence="1" id="KW-0472">Membrane</keyword>
<sequence length="74" mass="7928">MAHIATCTHFSASQVCEQITYIEGVVVTQSQLDALSLFSGFDMEMFRIGFGGTLAVFAVGLSVGLITNLIRKGK</sequence>
<feature type="transmembrane region" description="Helical" evidence="1">
    <location>
        <begin position="48"/>
        <end position="70"/>
    </location>
</feature>
<evidence type="ECO:0000313" key="2">
    <source>
        <dbReference type="EMBL" id="QLI83018.1"/>
    </source>
</evidence>
<dbReference type="RefSeq" id="WP_180307089.1">
    <property type="nucleotide sequence ID" value="NZ_CP058952.1"/>
</dbReference>
<reference evidence="2 3" key="1">
    <citation type="journal article" date="2016" name="Int. J. Syst. Evol. Microbiol.">
        <title>Chitinibacter fontanus sp. nov., isolated from a spring.</title>
        <authorList>
            <person name="Sheu S.Y."/>
            <person name="Li Y.S."/>
            <person name="Young C.C."/>
            <person name="Chen W.M."/>
        </authorList>
    </citation>
    <scope>NUCLEOTIDE SEQUENCE [LARGE SCALE GENOMIC DNA]</scope>
    <source>
        <strain evidence="2 3">STM-7</strain>
    </source>
</reference>
<dbReference type="Proteomes" id="UP000510822">
    <property type="component" value="Chromosome"/>
</dbReference>
<dbReference type="AlphaFoldDB" id="A0A7D5VC63"/>
<dbReference type="KEGG" id="cfon:HZU75_16635"/>
<accession>A0A7D5VC63</accession>
<proteinExistence type="predicted"/>
<organism evidence="2 3">
    <name type="scientific">Chitinibacter fontanus</name>
    <dbReference type="NCBI Taxonomy" id="1737446"/>
    <lineage>
        <taxon>Bacteria</taxon>
        <taxon>Pseudomonadati</taxon>
        <taxon>Pseudomonadota</taxon>
        <taxon>Betaproteobacteria</taxon>
        <taxon>Neisseriales</taxon>
        <taxon>Chitinibacteraceae</taxon>
        <taxon>Chitinibacter</taxon>
    </lineage>
</organism>
<dbReference type="EMBL" id="CP058952">
    <property type="protein sequence ID" value="QLI83018.1"/>
    <property type="molecule type" value="Genomic_DNA"/>
</dbReference>
<gene>
    <name evidence="2" type="ORF">HZU75_16635</name>
</gene>